<reference evidence="3" key="1">
    <citation type="submission" date="2020-10" db="EMBL/GenBank/DDBJ databases">
        <authorList>
            <person name="Han B."/>
            <person name="Lu T."/>
            <person name="Zhao Q."/>
            <person name="Huang X."/>
            <person name="Zhao Y."/>
        </authorList>
    </citation>
    <scope>NUCLEOTIDE SEQUENCE</scope>
</reference>
<accession>A0A811P8P3</accession>
<gene>
    <name evidence="3" type="ORF">NCGR_LOCUS25921</name>
</gene>
<name>A0A811P8P3_9POAL</name>
<dbReference type="InterPro" id="IPR008802">
    <property type="entry name" value="REF"/>
</dbReference>
<comment type="similarity">
    <text evidence="1">Belongs to the REF/SRPP family.</text>
</comment>
<evidence type="ECO:0000256" key="2">
    <source>
        <dbReference type="SAM" id="Phobius"/>
    </source>
</evidence>
<dbReference type="Proteomes" id="UP000604825">
    <property type="component" value="Unassembled WGS sequence"/>
</dbReference>
<sequence>MEPAGVRKEWRVVPESSLRSNGAKAELLIPQLEFLNEEGAHAELWVVSQIFVDTPDRTVSDSTLYLQKVTAIFPDGRGAALLKYQWKDAQFKCNRCLSVQVWRKMWYQKMKMKLIVLDIIVALILIIILSIFQGICGNKAPGSADAFLMIMAKKLHNGLLEEVTVERAATTDEWLRYLEFVRQAVAQVLVGSGSAPPSVDHIEGTVKAVVGPVYDRFHVVTLDLLKFIGRNMLLLVSSGQYAMTMTAPFGMFAWSGVSCNCCVGHVL</sequence>
<evidence type="ECO:0000313" key="3">
    <source>
        <dbReference type="EMBL" id="CAD6238795.1"/>
    </source>
</evidence>
<dbReference type="PANTHER" id="PTHR35509">
    <property type="entry name" value="DOMAIN PROTEIN, PUTATIVE (DUF1995)-RELATED"/>
    <property type="match status" value="1"/>
</dbReference>
<dbReference type="Gene3D" id="1.20.5.110">
    <property type="match status" value="1"/>
</dbReference>
<dbReference type="AlphaFoldDB" id="A0A811P8P3"/>
<keyword evidence="4" id="KW-1185">Reference proteome</keyword>
<comment type="caution">
    <text evidence="3">The sequence shown here is derived from an EMBL/GenBank/DDBJ whole genome shotgun (WGS) entry which is preliminary data.</text>
</comment>
<evidence type="ECO:0000313" key="4">
    <source>
        <dbReference type="Proteomes" id="UP000604825"/>
    </source>
</evidence>
<dbReference type="Pfam" id="PF05755">
    <property type="entry name" value="REF"/>
    <property type="match status" value="1"/>
</dbReference>
<dbReference type="PANTHER" id="PTHR35509:SF1">
    <property type="entry name" value="DOMAIN PROTEIN, PUTATIVE (DUF1995)-RELATED"/>
    <property type="match status" value="1"/>
</dbReference>
<keyword evidence="2" id="KW-1133">Transmembrane helix</keyword>
<keyword evidence="2" id="KW-0812">Transmembrane</keyword>
<dbReference type="InterPro" id="IPR053021">
    <property type="entry name" value="Chloroplast_ADK"/>
</dbReference>
<organism evidence="3 4">
    <name type="scientific">Miscanthus lutarioriparius</name>
    <dbReference type="NCBI Taxonomy" id="422564"/>
    <lineage>
        <taxon>Eukaryota</taxon>
        <taxon>Viridiplantae</taxon>
        <taxon>Streptophyta</taxon>
        <taxon>Embryophyta</taxon>
        <taxon>Tracheophyta</taxon>
        <taxon>Spermatophyta</taxon>
        <taxon>Magnoliopsida</taxon>
        <taxon>Liliopsida</taxon>
        <taxon>Poales</taxon>
        <taxon>Poaceae</taxon>
        <taxon>PACMAD clade</taxon>
        <taxon>Panicoideae</taxon>
        <taxon>Andropogonodae</taxon>
        <taxon>Andropogoneae</taxon>
        <taxon>Saccharinae</taxon>
        <taxon>Miscanthus</taxon>
    </lineage>
</organism>
<protein>
    <submittedName>
        <fullName evidence="3">Uncharacterized protein</fullName>
    </submittedName>
</protein>
<keyword evidence="2" id="KW-0472">Membrane</keyword>
<evidence type="ECO:0000256" key="1">
    <source>
        <dbReference type="ARBA" id="ARBA00009737"/>
    </source>
</evidence>
<proteinExistence type="inferred from homology"/>
<dbReference type="OrthoDB" id="5696at2759"/>
<feature type="transmembrane region" description="Helical" evidence="2">
    <location>
        <begin position="114"/>
        <end position="135"/>
    </location>
</feature>
<dbReference type="EMBL" id="CAJGYO010000006">
    <property type="protein sequence ID" value="CAD6238795.1"/>
    <property type="molecule type" value="Genomic_DNA"/>
</dbReference>